<evidence type="ECO:0000313" key="3">
    <source>
        <dbReference type="Proteomes" id="UP000660729"/>
    </source>
</evidence>
<dbReference type="OrthoDB" id="5337308at2759"/>
<proteinExistence type="predicted"/>
<feature type="chain" id="PRO_5034287310" evidence="1">
    <location>
        <begin position="36"/>
        <end position="692"/>
    </location>
</feature>
<gene>
    <name evidence="2" type="ORF">HII31_12337</name>
</gene>
<protein>
    <submittedName>
        <fullName evidence="2">Uncharacterized protein</fullName>
    </submittedName>
</protein>
<feature type="signal peptide" evidence="1">
    <location>
        <begin position="1"/>
        <end position="35"/>
    </location>
</feature>
<accession>A0A8H6R9E9</accession>
<sequence>MLLNQRGHKATHTVAVVLLLLTLVVLLVKEKLNDALPWPLEVARQRRTNGNSYSFSFERSDGSNALVKRGKSYDIDKLEGSTLNCLMAGSQEDLPDEYKTQWESYGDIERYGWVMEISAVAAITPSVQSAMDGLKLPPVQDQSWRMVESRHGKASTDSANPGKTYPATGAIYRNVFSCELGVLIAVNNEGPQHVKNAPPRESLVPLRQWSDIMGLQWQKLCGNKPLRYVIRNSVRNPDTLRDLRQIYGVSTFEGLPVADSPLGEYPGKTLTGDSEEGEAIIGSPNGRGVAFLLYQHKKTFGDTTHIKSMKVWNADQDIPGLKKTSGRANILFELEVDGAAMMKRDPNPLADRVAGEYSSDLRDDATHVLKRKQHHRRSVEIRAKRAPGRPDYYDKDMARGCELNALMRSSAEDPRYAATGAVYHEITDAGWQMVDSESINRNHRYSQDVMAKLKIPPTTDPSWTYIYWKYERLSKDHINPKSGKGYRTGGYYSNAYNCDAGIMLAISNNSPRNAQENPALTASDLPVVEKWSDINALTWKEVCGPNKALHYILRLHVNNDESRNVLRINVGLEPPANKDLGNYPGSSFTPDSSEGLALLGSPNGRGGAFLVSQHKALFGATRQVTKISAWGNTQDPDMLFEFGTTEGDIPSAKVDPSAPYNYPEQQAAIPCFVLPCDDSHKRRMALVGKAKL</sequence>
<dbReference type="Proteomes" id="UP000660729">
    <property type="component" value="Unassembled WGS sequence"/>
</dbReference>
<organism evidence="2 3">
    <name type="scientific">Pseudocercospora fuligena</name>
    <dbReference type="NCBI Taxonomy" id="685502"/>
    <lineage>
        <taxon>Eukaryota</taxon>
        <taxon>Fungi</taxon>
        <taxon>Dikarya</taxon>
        <taxon>Ascomycota</taxon>
        <taxon>Pezizomycotina</taxon>
        <taxon>Dothideomycetes</taxon>
        <taxon>Dothideomycetidae</taxon>
        <taxon>Mycosphaerellales</taxon>
        <taxon>Mycosphaerellaceae</taxon>
        <taxon>Pseudocercospora</taxon>
    </lineage>
</organism>
<reference evidence="2" key="1">
    <citation type="submission" date="2020-04" db="EMBL/GenBank/DDBJ databases">
        <title>Draft genome resource of the tomato pathogen Pseudocercospora fuligena.</title>
        <authorList>
            <person name="Zaccaron A."/>
        </authorList>
    </citation>
    <scope>NUCLEOTIDE SEQUENCE</scope>
    <source>
        <strain evidence="2">PF001</strain>
    </source>
</reference>
<dbReference type="AlphaFoldDB" id="A0A8H6R9E9"/>
<evidence type="ECO:0000256" key="1">
    <source>
        <dbReference type="SAM" id="SignalP"/>
    </source>
</evidence>
<dbReference type="EMBL" id="JABCIY010000258">
    <property type="protein sequence ID" value="KAF7186262.1"/>
    <property type="molecule type" value="Genomic_DNA"/>
</dbReference>
<comment type="caution">
    <text evidence="2">The sequence shown here is derived from an EMBL/GenBank/DDBJ whole genome shotgun (WGS) entry which is preliminary data.</text>
</comment>
<keyword evidence="1" id="KW-0732">Signal</keyword>
<keyword evidence="3" id="KW-1185">Reference proteome</keyword>
<evidence type="ECO:0000313" key="2">
    <source>
        <dbReference type="EMBL" id="KAF7186262.1"/>
    </source>
</evidence>
<name>A0A8H6R9E9_9PEZI</name>